<comment type="catalytic activity">
    <reaction evidence="12">
        <text>a hydroperoxide + [thioredoxin]-dithiol = an alcohol + [thioredoxin]-disulfide + H2O</text>
        <dbReference type="Rhea" id="RHEA:62620"/>
        <dbReference type="Rhea" id="RHEA-COMP:10698"/>
        <dbReference type="Rhea" id="RHEA-COMP:10700"/>
        <dbReference type="ChEBI" id="CHEBI:15377"/>
        <dbReference type="ChEBI" id="CHEBI:29950"/>
        <dbReference type="ChEBI" id="CHEBI:30879"/>
        <dbReference type="ChEBI" id="CHEBI:35924"/>
        <dbReference type="ChEBI" id="CHEBI:50058"/>
        <dbReference type="EC" id="1.11.1.24"/>
    </reaction>
</comment>
<evidence type="ECO:0000256" key="2">
    <source>
        <dbReference type="ARBA" id="ARBA00011245"/>
    </source>
</evidence>
<dbReference type="EMBL" id="QGMG01003496">
    <property type="protein sequence ID" value="TVY32475.1"/>
    <property type="molecule type" value="Genomic_DNA"/>
</dbReference>
<dbReference type="InterPro" id="IPR036249">
    <property type="entry name" value="Thioredoxin-like_sf"/>
</dbReference>
<dbReference type="InterPro" id="IPR013766">
    <property type="entry name" value="Thioredoxin_domain"/>
</dbReference>
<feature type="region of interest" description="Disordered" evidence="14">
    <location>
        <begin position="32"/>
        <end position="54"/>
    </location>
</feature>
<protein>
    <recommendedName>
        <fullName evidence="3">thioredoxin-dependent peroxiredoxin</fullName>
        <ecNumber evidence="3">1.11.1.24</ecNumber>
    </recommendedName>
    <alternativeName>
        <fullName evidence="13">Nuclear thiol peroxidase</fullName>
    </alternativeName>
    <alternativeName>
        <fullName evidence="10">Thioredoxin peroxidase</fullName>
    </alternativeName>
</protein>
<gene>
    <name evidence="16" type="primary">bcp1</name>
    <name evidence="16" type="ORF">LCER1_G009423</name>
</gene>
<evidence type="ECO:0000256" key="4">
    <source>
        <dbReference type="ARBA" id="ARBA00022559"/>
    </source>
</evidence>
<keyword evidence="9" id="KW-0676">Redox-active center</keyword>
<dbReference type="PROSITE" id="PS51352">
    <property type="entry name" value="THIOREDOXIN_2"/>
    <property type="match status" value="1"/>
</dbReference>
<keyword evidence="8" id="KW-0539">Nucleus</keyword>
<evidence type="ECO:0000256" key="5">
    <source>
        <dbReference type="ARBA" id="ARBA00022862"/>
    </source>
</evidence>
<keyword evidence="4" id="KW-0575">Peroxidase</keyword>
<evidence type="ECO:0000313" key="17">
    <source>
        <dbReference type="Proteomes" id="UP000481288"/>
    </source>
</evidence>
<comment type="caution">
    <text evidence="16">The sequence shown here is derived from an EMBL/GenBank/DDBJ whole genome shotgun (WGS) entry which is preliminary data.</text>
</comment>
<evidence type="ECO:0000256" key="12">
    <source>
        <dbReference type="ARBA" id="ARBA00049091"/>
    </source>
</evidence>
<reference evidence="16 17" key="1">
    <citation type="submission" date="2018-05" db="EMBL/GenBank/DDBJ databases">
        <title>Whole genome sequencing for identification of molecular markers to develop diagnostic detection tools for the regulated plant pathogen Lachnellula willkommii.</title>
        <authorList>
            <person name="Giroux E."/>
            <person name="Bilodeau G."/>
        </authorList>
    </citation>
    <scope>NUCLEOTIDE SEQUENCE [LARGE SCALE GENOMIC DNA]</scope>
    <source>
        <strain evidence="16 17">CBS 625.97</strain>
    </source>
</reference>
<comment type="subcellular location">
    <subcellularLocation>
        <location evidence="1">Nucleus</location>
    </subcellularLocation>
</comment>
<accession>A0A7D8UJS1</accession>
<dbReference type="EC" id="1.11.1.24" evidence="3"/>
<feature type="non-terminal residue" evidence="16">
    <location>
        <position position="1"/>
    </location>
</feature>
<dbReference type="GO" id="GO:0045454">
    <property type="term" value="P:cell redox homeostasis"/>
    <property type="evidence" value="ECO:0007669"/>
    <property type="project" value="TreeGrafter"/>
</dbReference>
<evidence type="ECO:0000256" key="9">
    <source>
        <dbReference type="ARBA" id="ARBA00023284"/>
    </source>
</evidence>
<dbReference type="Pfam" id="PF00578">
    <property type="entry name" value="AhpC-TSA"/>
    <property type="match status" value="1"/>
</dbReference>
<keyword evidence="17" id="KW-1185">Reference proteome</keyword>
<keyword evidence="7" id="KW-1015">Disulfide bond</keyword>
<dbReference type="FunFam" id="3.40.30.10:FF:000157">
    <property type="entry name" value="DOT5p Nuclear thiol peroxidase"/>
    <property type="match status" value="1"/>
</dbReference>
<feature type="region of interest" description="Disordered" evidence="14">
    <location>
        <begin position="231"/>
        <end position="271"/>
    </location>
</feature>
<comment type="subunit">
    <text evidence="2">Monomer.</text>
</comment>
<dbReference type="InterPro" id="IPR050924">
    <property type="entry name" value="Peroxiredoxin_BCP/PrxQ"/>
</dbReference>
<dbReference type="InterPro" id="IPR000866">
    <property type="entry name" value="AhpC/TSA"/>
</dbReference>
<keyword evidence="6" id="KW-0560">Oxidoreductase</keyword>
<evidence type="ECO:0000256" key="13">
    <source>
        <dbReference type="ARBA" id="ARBA00077538"/>
    </source>
</evidence>
<comment type="similarity">
    <text evidence="11">Belongs to the peroxiredoxin family. BCP/PrxQ subfamily.</text>
</comment>
<organism evidence="16 17">
    <name type="scientific">Lachnellula cervina</name>
    <dbReference type="NCBI Taxonomy" id="1316786"/>
    <lineage>
        <taxon>Eukaryota</taxon>
        <taxon>Fungi</taxon>
        <taxon>Dikarya</taxon>
        <taxon>Ascomycota</taxon>
        <taxon>Pezizomycotina</taxon>
        <taxon>Leotiomycetes</taxon>
        <taxon>Helotiales</taxon>
        <taxon>Lachnaceae</taxon>
        <taxon>Lachnellula</taxon>
    </lineage>
</organism>
<dbReference type="GO" id="GO:0005737">
    <property type="term" value="C:cytoplasm"/>
    <property type="evidence" value="ECO:0007669"/>
    <property type="project" value="TreeGrafter"/>
</dbReference>
<dbReference type="GO" id="GO:0034599">
    <property type="term" value="P:cellular response to oxidative stress"/>
    <property type="evidence" value="ECO:0007669"/>
    <property type="project" value="UniProtKB-ARBA"/>
</dbReference>
<evidence type="ECO:0000256" key="11">
    <source>
        <dbReference type="ARBA" id="ARBA00038489"/>
    </source>
</evidence>
<dbReference type="PANTHER" id="PTHR42801">
    <property type="entry name" value="THIOREDOXIN-DEPENDENT PEROXIDE REDUCTASE"/>
    <property type="match status" value="1"/>
</dbReference>
<evidence type="ECO:0000256" key="8">
    <source>
        <dbReference type="ARBA" id="ARBA00023242"/>
    </source>
</evidence>
<dbReference type="OrthoDB" id="338622at2759"/>
<dbReference type="PANTHER" id="PTHR42801:SF23">
    <property type="entry name" value="PEROXIREDOXIN DOT5"/>
    <property type="match status" value="1"/>
</dbReference>
<feature type="compositionally biased region" description="Low complexity" evidence="14">
    <location>
        <begin position="232"/>
        <end position="246"/>
    </location>
</feature>
<dbReference type="GO" id="GO:0008379">
    <property type="term" value="F:thioredoxin peroxidase activity"/>
    <property type="evidence" value="ECO:0007669"/>
    <property type="project" value="TreeGrafter"/>
</dbReference>
<dbReference type="SUPFAM" id="SSF52833">
    <property type="entry name" value="Thioredoxin-like"/>
    <property type="match status" value="1"/>
</dbReference>
<evidence type="ECO:0000256" key="3">
    <source>
        <dbReference type="ARBA" id="ARBA00013017"/>
    </source>
</evidence>
<dbReference type="Proteomes" id="UP000481288">
    <property type="component" value="Unassembled WGS sequence"/>
</dbReference>
<dbReference type="AlphaFoldDB" id="A0A7D8UJS1"/>
<dbReference type="CDD" id="cd03017">
    <property type="entry name" value="PRX_BCP"/>
    <property type="match status" value="1"/>
</dbReference>
<sequence>TISANQNTQFNVRNTTTYQTSNPFIMPPELRKRKAPATEPAAAPPAKKKGPVAKAVAKVKETVAPKSKAAKPNGSPASAKVAVGDVITLEGFGGEIETNEGTKVTLKQLVDESKSGVVLFTYPKASTGGCTTQVCLFRDSYIPLTATGFSIYGLSKDSPKANTNFKEKQKLQYPLLCDPSATLVSAIGLNKTGGATRGVFVVDKSGKVLASEPGGPAATVAVVKKLVGGGESTASASVPEPAAPAVEEPKTEVPTANDTNGANGATEDDIDQADVAAQVADTAEKLDSNEVKPVAV</sequence>
<evidence type="ECO:0000256" key="7">
    <source>
        <dbReference type="ARBA" id="ARBA00023157"/>
    </source>
</evidence>
<dbReference type="Gene3D" id="3.40.30.10">
    <property type="entry name" value="Glutaredoxin"/>
    <property type="match status" value="1"/>
</dbReference>
<feature type="domain" description="Thioredoxin" evidence="15">
    <location>
        <begin position="78"/>
        <end position="232"/>
    </location>
</feature>
<name>A0A7D8UJS1_9HELO</name>
<evidence type="ECO:0000256" key="10">
    <source>
        <dbReference type="ARBA" id="ARBA00032824"/>
    </source>
</evidence>
<proteinExistence type="inferred from homology"/>
<evidence type="ECO:0000256" key="6">
    <source>
        <dbReference type="ARBA" id="ARBA00023002"/>
    </source>
</evidence>
<dbReference type="GO" id="GO:0005634">
    <property type="term" value="C:nucleus"/>
    <property type="evidence" value="ECO:0007669"/>
    <property type="project" value="UniProtKB-SubCell"/>
</dbReference>
<evidence type="ECO:0000259" key="15">
    <source>
        <dbReference type="PROSITE" id="PS51352"/>
    </source>
</evidence>
<evidence type="ECO:0000256" key="1">
    <source>
        <dbReference type="ARBA" id="ARBA00004123"/>
    </source>
</evidence>
<evidence type="ECO:0000313" key="16">
    <source>
        <dbReference type="EMBL" id="TVY32475.1"/>
    </source>
</evidence>
<keyword evidence="5" id="KW-0049">Antioxidant</keyword>
<evidence type="ECO:0000256" key="14">
    <source>
        <dbReference type="SAM" id="MobiDB-lite"/>
    </source>
</evidence>